<proteinExistence type="predicted"/>
<comment type="caution">
    <text evidence="1">The sequence shown here is derived from an EMBL/GenBank/DDBJ whole genome shotgun (WGS) entry which is preliminary data.</text>
</comment>
<reference evidence="1 2" key="1">
    <citation type="submission" date="2016-06" db="EMBL/GenBank/DDBJ databases">
        <authorList>
            <person name="Kjaerup R.B."/>
            <person name="Dalgaard T.S."/>
            <person name="Juul-Madsen H.R."/>
        </authorList>
    </citation>
    <scope>NUCLEOTIDE SEQUENCE [LARGE SCALE GENOMIC DNA]</scope>
    <source>
        <strain evidence="1 2">1127319.6</strain>
    </source>
</reference>
<organism evidence="1 2">
    <name type="scientific">Mycolicibacterium mucogenicum</name>
    <name type="common">Mycobacterium mucogenicum</name>
    <dbReference type="NCBI Taxonomy" id="56689"/>
    <lineage>
        <taxon>Bacteria</taxon>
        <taxon>Bacillati</taxon>
        <taxon>Actinomycetota</taxon>
        <taxon>Actinomycetes</taxon>
        <taxon>Mycobacteriales</taxon>
        <taxon>Mycobacteriaceae</taxon>
        <taxon>Mycolicibacterium</taxon>
    </lineage>
</organism>
<sequence>MDNLSLARKEGWRDMVNAVPLEQPESLSVKEIRMLSNDARDEYNDRRNRWHAQMGTIMTGECRSVLEQLEDAIKANPKTGADCKPMLALSGLPGLGKSTVAHLFGARYHQQQIAKYGPFTPSGDERWPVCRVGMTGTTGVGEFMAAVCSFYAHPGYRSAKARDLSSYALDCVSSCATHLLIIDNLHFLHGRYRTMPELSNQFKSIADDFGVTVLFIGIGLHERHALLDDYGKYKDHEMEQLLRCAAPVDMSPFNVDCKIGREQWHYLLRTLEQRLMLARKHPGMLAVDLSDYLFIRSTGHIGSLMNLLRLGCQKAMRTGTETLTAELLDKCRIDSAAELGRRELAAAFRTGKKTTKMSGQ</sequence>
<dbReference type="InterPro" id="IPR008868">
    <property type="entry name" value="TniB"/>
</dbReference>
<evidence type="ECO:0000313" key="2">
    <source>
        <dbReference type="Proteomes" id="UP000093898"/>
    </source>
</evidence>
<accession>A0A1A3H4K0</accession>
<dbReference type="InterPro" id="IPR027417">
    <property type="entry name" value="P-loop_NTPase"/>
</dbReference>
<dbReference type="EMBL" id="LZLC01000099">
    <property type="protein sequence ID" value="OBJ42553.1"/>
    <property type="molecule type" value="Genomic_DNA"/>
</dbReference>
<gene>
    <name evidence="1" type="ORF">A5630_20745</name>
</gene>
<protein>
    <submittedName>
        <fullName evidence="1">AAA family ATPase</fullName>
    </submittedName>
</protein>
<dbReference type="AlphaFoldDB" id="A0A1A3H4K0"/>
<evidence type="ECO:0000313" key="1">
    <source>
        <dbReference type="EMBL" id="OBJ42553.1"/>
    </source>
</evidence>
<dbReference type="GO" id="GO:0016887">
    <property type="term" value="F:ATP hydrolysis activity"/>
    <property type="evidence" value="ECO:0007669"/>
    <property type="project" value="InterPro"/>
</dbReference>
<name>A0A1A3H4K0_MYCMU</name>
<dbReference type="SUPFAM" id="SSF52540">
    <property type="entry name" value="P-loop containing nucleoside triphosphate hydrolases"/>
    <property type="match status" value="1"/>
</dbReference>
<dbReference type="Proteomes" id="UP000093898">
    <property type="component" value="Unassembled WGS sequence"/>
</dbReference>
<dbReference type="Pfam" id="PF05621">
    <property type="entry name" value="TniB"/>
    <property type="match status" value="1"/>
</dbReference>